<dbReference type="Pfam" id="PF12704">
    <property type="entry name" value="MacB_PCD"/>
    <property type="match status" value="1"/>
</dbReference>
<gene>
    <name evidence="11" type="ORF">HMPREF9444_01480</name>
</gene>
<feature type="domain" description="MacB-like periplasmic core" evidence="10">
    <location>
        <begin position="24"/>
        <end position="232"/>
    </location>
</feature>
<keyword evidence="12" id="KW-1185">Reference proteome</keyword>
<keyword evidence="4" id="KW-1003">Cell membrane</keyword>
<dbReference type="Proteomes" id="UP000018458">
    <property type="component" value="Unassembled WGS sequence"/>
</dbReference>
<evidence type="ECO:0000256" key="7">
    <source>
        <dbReference type="ARBA" id="ARBA00023136"/>
    </source>
</evidence>
<comment type="subcellular location">
    <subcellularLocation>
        <location evidence="1">Cell membrane</location>
        <topology evidence="1">Multi-pass membrane protein</topology>
    </subcellularLocation>
</comment>
<dbReference type="GO" id="GO:0098797">
    <property type="term" value="C:plasma membrane protein complex"/>
    <property type="evidence" value="ECO:0007669"/>
    <property type="project" value="TreeGrafter"/>
</dbReference>
<dbReference type="OrthoDB" id="9808461at2"/>
<evidence type="ECO:0000256" key="1">
    <source>
        <dbReference type="ARBA" id="ARBA00004651"/>
    </source>
</evidence>
<dbReference type="NCBIfam" id="TIGR02212">
    <property type="entry name" value="lolCE"/>
    <property type="match status" value="1"/>
</dbReference>
<proteinExistence type="inferred from homology"/>
<dbReference type="STRING" id="762983.HMPREF9444_01480"/>
<evidence type="ECO:0000256" key="5">
    <source>
        <dbReference type="ARBA" id="ARBA00022692"/>
    </source>
</evidence>
<reference evidence="11 12" key="1">
    <citation type="submission" date="2011-01" db="EMBL/GenBank/DDBJ databases">
        <authorList>
            <person name="Weinstock G."/>
            <person name="Sodergren E."/>
            <person name="Clifton S."/>
            <person name="Fulton L."/>
            <person name="Fulton B."/>
            <person name="Courtney L."/>
            <person name="Fronick C."/>
            <person name="Harrison M."/>
            <person name="Strong C."/>
            <person name="Farmer C."/>
            <person name="Delahaunty K."/>
            <person name="Markovic C."/>
            <person name="Hall O."/>
            <person name="Minx P."/>
            <person name="Tomlinson C."/>
            <person name="Mitreva M."/>
            <person name="Hou S."/>
            <person name="Chen J."/>
            <person name="Wollam A."/>
            <person name="Pepin K.H."/>
            <person name="Johnson M."/>
            <person name="Bhonagiri V."/>
            <person name="Zhang X."/>
            <person name="Suruliraj S."/>
            <person name="Warren W."/>
            <person name="Chinwalla A."/>
            <person name="Mardis E.R."/>
            <person name="Wilson R.K."/>
        </authorList>
    </citation>
    <scope>NUCLEOTIDE SEQUENCE [LARGE SCALE GENOMIC DNA]</scope>
    <source>
        <strain evidence="12">DSM 22608 / JCM 16073 / KCTC 15190 / YIT 12066</strain>
    </source>
</reference>
<dbReference type="eggNOG" id="COG4591">
    <property type="taxonomic scope" value="Bacteria"/>
</dbReference>
<feature type="transmembrane region" description="Helical" evidence="8">
    <location>
        <begin position="377"/>
        <end position="398"/>
    </location>
</feature>
<dbReference type="InterPro" id="IPR051447">
    <property type="entry name" value="Lipoprotein-release_system"/>
</dbReference>
<keyword evidence="11" id="KW-0449">Lipoprotein</keyword>
<dbReference type="PANTHER" id="PTHR30489">
    <property type="entry name" value="LIPOPROTEIN-RELEASING SYSTEM TRANSMEMBRANE PROTEIN LOLE"/>
    <property type="match status" value="1"/>
</dbReference>
<keyword evidence="7 8" id="KW-0472">Membrane</keyword>
<dbReference type="GO" id="GO:0042953">
    <property type="term" value="P:lipoprotein transport"/>
    <property type="evidence" value="ECO:0007669"/>
    <property type="project" value="InterPro"/>
</dbReference>
<dbReference type="AlphaFoldDB" id="E8LL73"/>
<evidence type="ECO:0000313" key="12">
    <source>
        <dbReference type="Proteomes" id="UP000018458"/>
    </source>
</evidence>
<dbReference type="HOGENOM" id="CLU_000604_8_1_6"/>
<dbReference type="InterPro" id="IPR003838">
    <property type="entry name" value="ABC3_permease_C"/>
</dbReference>
<sequence length="415" mass="44785">MLAFTLGLRFYRSKRYGALARFMSFASITGIAVGVFALIVGLSAMNGFEYELKNRVLSVIPAAEITSNSPYFVNEKECIDSLLSSSDILAVAPVVRTEAVLNNGGNFAPIALLGVDPKKEAKVIDIERFLSVKLDALNTDSENEYSVILGEECARRLNLLAGDSVKVILSNALKDNNGNPLSRPADAVLKVVGTLKIGGELDASFALISIDSAKSILDIKGPNSFHIKVKDMLNVRDEVLKAAVNFPQSAQLQTWMTTQGKLYHDIQMIRSIMNLVMLLVMAVASFNIVSNLIMAVSEKSREIAVLLTAGATRGLIIRTFTVMGVISGACGTFIGVIVGCILSLTLTPVLSFIESIFNIKLLNPKIYFIDFIPSQLLISDVIMVACCALCMSFIASLYPAVKASKIKPAQELCGN</sequence>
<dbReference type="GO" id="GO:0044874">
    <property type="term" value="P:lipoprotein localization to outer membrane"/>
    <property type="evidence" value="ECO:0007669"/>
    <property type="project" value="TreeGrafter"/>
</dbReference>
<evidence type="ECO:0000313" key="11">
    <source>
        <dbReference type="EMBL" id="EFY06733.1"/>
    </source>
</evidence>
<keyword evidence="6 8" id="KW-1133">Transmembrane helix</keyword>
<protein>
    <submittedName>
        <fullName evidence="11">Lipoprotein releasing system, transmembrane protein, LolC/E family</fullName>
    </submittedName>
</protein>
<dbReference type="InterPro" id="IPR025857">
    <property type="entry name" value="MacB_PCD"/>
</dbReference>
<evidence type="ECO:0000256" key="2">
    <source>
        <dbReference type="ARBA" id="ARBA00005236"/>
    </source>
</evidence>
<keyword evidence="3" id="KW-0813">Transport</keyword>
<dbReference type="Pfam" id="PF02687">
    <property type="entry name" value="FtsX"/>
    <property type="match status" value="1"/>
</dbReference>
<evidence type="ECO:0000256" key="6">
    <source>
        <dbReference type="ARBA" id="ARBA00022989"/>
    </source>
</evidence>
<feature type="transmembrane region" description="Helical" evidence="8">
    <location>
        <begin position="20"/>
        <end position="45"/>
    </location>
</feature>
<feature type="domain" description="ABC3 transporter permease C-terminal" evidence="9">
    <location>
        <begin position="275"/>
        <end position="408"/>
    </location>
</feature>
<comment type="caution">
    <text evidence="11">The sequence shown here is derived from an EMBL/GenBank/DDBJ whole genome shotgun (WGS) entry which is preliminary data.</text>
</comment>
<evidence type="ECO:0000256" key="3">
    <source>
        <dbReference type="ARBA" id="ARBA00022448"/>
    </source>
</evidence>
<evidence type="ECO:0000256" key="4">
    <source>
        <dbReference type="ARBA" id="ARBA00022475"/>
    </source>
</evidence>
<dbReference type="InterPro" id="IPR011925">
    <property type="entry name" value="LolCE_TM"/>
</dbReference>
<dbReference type="RefSeq" id="WP_009143661.1">
    <property type="nucleotide sequence ID" value="NZ_GL831017.1"/>
</dbReference>
<organism evidence="11 12">
    <name type="scientific">Succinatimonas hippei (strain DSM 22608 / JCM 16073 / KCTC 15190 / YIT 12066)</name>
    <dbReference type="NCBI Taxonomy" id="762983"/>
    <lineage>
        <taxon>Bacteria</taxon>
        <taxon>Pseudomonadati</taxon>
        <taxon>Pseudomonadota</taxon>
        <taxon>Gammaproteobacteria</taxon>
        <taxon>Aeromonadales</taxon>
        <taxon>Succinivibrionaceae</taxon>
        <taxon>Succinatimonas</taxon>
    </lineage>
</organism>
<evidence type="ECO:0000259" key="10">
    <source>
        <dbReference type="Pfam" id="PF12704"/>
    </source>
</evidence>
<name>E8LL73_SUCHY</name>
<evidence type="ECO:0000256" key="8">
    <source>
        <dbReference type="SAM" id="Phobius"/>
    </source>
</evidence>
<comment type="similarity">
    <text evidence="2">Belongs to the ABC-4 integral membrane protein family. LolC/E subfamily.</text>
</comment>
<dbReference type="PANTHER" id="PTHR30489:SF0">
    <property type="entry name" value="LIPOPROTEIN-RELEASING SYSTEM TRANSMEMBRANE PROTEIN LOLE"/>
    <property type="match status" value="1"/>
</dbReference>
<keyword evidence="5 8" id="KW-0812">Transmembrane</keyword>
<dbReference type="EMBL" id="AEVO01000084">
    <property type="protein sequence ID" value="EFY06733.1"/>
    <property type="molecule type" value="Genomic_DNA"/>
</dbReference>
<accession>E8LL73</accession>
<feature type="transmembrane region" description="Helical" evidence="8">
    <location>
        <begin position="333"/>
        <end position="357"/>
    </location>
</feature>
<evidence type="ECO:0000259" key="9">
    <source>
        <dbReference type="Pfam" id="PF02687"/>
    </source>
</evidence>
<feature type="transmembrane region" description="Helical" evidence="8">
    <location>
        <begin position="275"/>
        <end position="297"/>
    </location>
</feature>